<gene>
    <name evidence="2" type="ORF">BDP27DRAFT_1315978</name>
</gene>
<comment type="caution">
    <text evidence="2">The sequence shown here is derived from an EMBL/GenBank/DDBJ whole genome shotgun (WGS) entry which is preliminary data.</text>
</comment>
<protein>
    <submittedName>
        <fullName evidence="2">Uncharacterized protein</fullName>
    </submittedName>
</protein>
<reference evidence="2" key="1">
    <citation type="submission" date="2020-11" db="EMBL/GenBank/DDBJ databases">
        <authorList>
            <consortium name="DOE Joint Genome Institute"/>
            <person name="Ahrendt S."/>
            <person name="Riley R."/>
            <person name="Andreopoulos W."/>
            <person name="Labutti K."/>
            <person name="Pangilinan J."/>
            <person name="Ruiz-Duenas F.J."/>
            <person name="Barrasa J.M."/>
            <person name="Sanchez-Garcia M."/>
            <person name="Camarero S."/>
            <person name="Miyauchi S."/>
            <person name="Serrano A."/>
            <person name="Linde D."/>
            <person name="Babiker R."/>
            <person name="Drula E."/>
            <person name="Ayuso-Fernandez I."/>
            <person name="Pacheco R."/>
            <person name="Padilla G."/>
            <person name="Ferreira P."/>
            <person name="Barriuso J."/>
            <person name="Kellner H."/>
            <person name="Castanera R."/>
            <person name="Alfaro M."/>
            <person name="Ramirez L."/>
            <person name="Pisabarro A.G."/>
            <person name="Kuo A."/>
            <person name="Tritt A."/>
            <person name="Lipzen A."/>
            <person name="He G."/>
            <person name="Yan M."/>
            <person name="Ng V."/>
            <person name="Cullen D."/>
            <person name="Martin F."/>
            <person name="Rosso M.-N."/>
            <person name="Henrissat B."/>
            <person name="Hibbett D."/>
            <person name="Martinez A.T."/>
            <person name="Grigoriev I.V."/>
        </authorList>
    </citation>
    <scope>NUCLEOTIDE SEQUENCE</scope>
    <source>
        <strain evidence="2">AH 40177</strain>
    </source>
</reference>
<sequence>MGKAQAQNYLDQVKSMAESAFATAQSYLPSTSSNSNSNSNSNSTSTSRNANGTLNDSANDALAQIHAGATTALQTGKEYIASAQTAAQPHIDRGLYMGNISGQTDPESMVPKKIPSTSAPLESGPHTVGTPYPSTTTKVGE</sequence>
<dbReference type="EMBL" id="JADNRY010000011">
    <property type="protein sequence ID" value="KAF9074794.1"/>
    <property type="molecule type" value="Genomic_DNA"/>
</dbReference>
<feature type="compositionally biased region" description="Polar residues" evidence="1">
    <location>
        <begin position="132"/>
        <end position="141"/>
    </location>
</feature>
<evidence type="ECO:0000313" key="2">
    <source>
        <dbReference type="EMBL" id="KAF9074794.1"/>
    </source>
</evidence>
<proteinExistence type="predicted"/>
<keyword evidence="3" id="KW-1185">Reference proteome</keyword>
<evidence type="ECO:0000313" key="3">
    <source>
        <dbReference type="Proteomes" id="UP000772434"/>
    </source>
</evidence>
<dbReference type="OrthoDB" id="3269666at2759"/>
<feature type="region of interest" description="Disordered" evidence="1">
    <location>
        <begin position="26"/>
        <end position="58"/>
    </location>
</feature>
<feature type="compositionally biased region" description="Polar residues" evidence="1">
    <location>
        <begin position="48"/>
        <end position="58"/>
    </location>
</feature>
<feature type="compositionally biased region" description="Low complexity" evidence="1">
    <location>
        <begin position="30"/>
        <end position="47"/>
    </location>
</feature>
<feature type="region of interest" description="Disordered" evidence="1">
    <location>
        <begin position="95"/>
        <end position="141"/>
    </location>
</feature>
<name>A0A9P5UD43_9AGAR</name>
<accession>A0A9P5UD43</accession>
<dbReference type="Proteomes" id="UP000772434">
    <property type="component" value="Unassembled WGS sequence"/>
</dbReference>
<evidence type="ECO:0000256" key="1">
    <source>
        <dbReference type="SAM" id="MobiDB-lite"/>
    </source>
</evidence>
<organism evidence="2 3">
    <name type="scientific">Rhodocollybia butyracea</name>
    <dbReference type="NCBI Taxonomy" id="206335"/>
    <lineage>
        <taxon>Eukaryota</taxon>
        <taxon>Fungi</taxon>
        <taxon>Dikarya</taxon>
        <taxon>Basidiomycota</taxon>
        <taxon>Agaricomycotina</taxon>
        <taxon>Agaricomycetes</taxon>
        <taxon>Agaricomycetidae</taxon>
        <taxon>Agaricales</taxon>
        <taxon>Marasmiineae</taxon>
        <taxon>Omphalotaceae</taxon>
        <taxon>Rhodocollybia</taxon>
    </lineage>
</organism>
<dbReference type="AlphaFoldDB" id="A0A9P5UD43"/>